<comment type="caution">
    <text evidence="2">The sequence shown here is derived from an EMBL/GenBank/DDBJ whole genome shotgun (WGS) entry which is preliminary data.</text>
</comment>
<reference evidence="2 3" key="1">
    <citation type="submission" date="2015-07" db="EMBL/GenBank/DDBJ databases">
        <title>Comparative genomics of the Sigatoka disease complex on banana suggests a link between parallel evolutionary changes in Pseudocercospora fijiensis and Pseudocercospora eumusae and increased virulence on the banana host.</title>
        <authorList>
            <person name="Chang T.-C."/>
            <person name="Salvucci A."/>
            <person name="Crous P.W."/>
            <person name="Stergiopoulos I."/>
        </authorList>
    </citation>
    <scope>NUCLEOTIDE SEQUENCE [LARGE SCALE GENOMIC DNA]</scope>
    <source>
        <strain evidence="2 3">CBS 114824</strain>
    </source>
</reference>
<dbReference type="OrthoDB" id="5396681at2759"/>
<keyword evidence="3" id="KW-1185">Reference proteome</keyword>
<dbReference type="EMBL" id="LFZN01000351">
    <property type="protein sequence ID" value="KXS93981.1"/>
    <property type="molecule type" value="Genomic_DNA"/>
</dbReference>
<dbReference type="AlphaFoldDB" id="A0A139GUY3"/>
<evidence type="ECO:0000313" key="3">
    <source>
        <dbReference type="Proteomes" id="UP000070133"/>
    </source>
</evidence>
<organism evidence="2 3">
    <name type="scientific">Pseudocercospora eumusae</name>
    <dbReference type="NCBI Taxonomy" id="321146"/>
    <lineage>
        <taxon>Eukaryota</taxon>
        <taxon>Fungi</taxon>
        <taxon>Dikarya</taxon>
        <taxon>Ascomycota</taxon>
        <taxon>Pezizomycotina</taxon>
        <taxon>Dothideomycetes</taxon>
        <taxon>Dothideomycetidae</taxon>
        <taxon>Mycosphaerellales</taxon>
        <taxon>Mycosphaerellaceae</taxon>
        <taxon>Pseudocercospora</taxon>
    </lineage>
</organism>
<accession>A0A139GUY3</accession>
<dbReference type="PANTHER" id="PTHR34706">
    <property type="entry name" value="SLR1338 PROTEIN"/>
    <property type="match status" value="1"/>
</dbReference>
<dbReference type="Proteomes" id="UP000070133">
    <property type="component" value="Unassembled WGS sequence"/>
</dbReference>
<protein>
    <recommendedName>
        <fullName evidence="4">VWFA domain-containing protein</fullName>
    </recommendedName>
</protein>
<sequence>MLRLILQWQAQVRFIPRVARVAYYTMVPHAIPLLKPFHHHNHVSIPLHRSRQLSEQSAAPGADEMPSHGSRVYASGAMILDDLNRVSQSPFGSRANTEHRYPTSIEVGDPLPDLQESAEHVAVGNVANWTQDVPMVGRHRGPRQLSQQVPTQLARLPSINNSRARSHTIDFIPARDISNNTTRHDQQPRANLAHCSRAQMQAWYDAQKSKRFNAPLPHAEKMSSLRDRDHVFIIDDSKTMKKHWPDVIELVRVLAYATKSMDPDGIELYYLRDGAGAKYKHSSDLVKSVEHHTARGETSLDQVFDSYLRKYCRAIDKSKSWKSVFSKLKPCSIYVLTDGVLAAGNHEQGREAIRILVEDLISHKLPRFQIGVQFISFGNDENGLKLLHGLDTLKMSQGLKLDIIDTEPADGNVWKMLLGAINAKYDDDDGLKDAG</sequence>
<evidence type="ECO:0000313" key="2">
    <source>
        <dbReference type="EMBL" id="KXS93981.1"/>
    </source>
</evidence>
<gene>
    <name evidence="2" type="ORF">AC578_7678</name>
</gene>
<evidence type="ECO:0000256" key="1">
    <source>
        <dbReference type="SAM" id="MobiDB-lite"/>
    </source>
</evidence>
<name>A0A139GUY3_9PEZI</name>
<feature type="region of interest" description="Disordered" evidence="1">
    <location>
        <begin position="47"/>
        <end position="67"/>
    </location>
</feature>
<proteinExistence type="predicted"/>
<evidence type="ECO:0008006" key="4">
    <source>
        <dbReference type="Google" id="ProtNLM"/>
    </source>
</evidence>
<dbReference type="PANTHER" id="PTHR34706:SF1">
    <property type="entry name" value="VWFA DOMAIN-CONTAINING PROTEIN"/>
    <property type="match status" value="1"/>
</dbReference>